<gene>
    <name evidence="3" type="ORF">EG327_006817</name>
    <name evidence="2" type="ORF">EG328_001007</name>
</gene>
<evidence type="ECO:0000313" key="4">
    <source>
        <dbReference type="Proteomes" id="UP000447873"/>
    </source>
</evidence>
<feature type="coiled-coil region" evidence="1">
    <location>
        <begin position="51"/>
        <end position="85"/>
    </location>
</feature>
<evidence type="ECO:0000313" key="5">
    <source>
        <dbReference type="Proteomes" id="UP000490939"/>
    </source>
</evidence>
<dbReference type="Proteomes" id="UP000490939">
    <property type="component" value="Unassembled WGS sequence"/>
</dbReference>
<protein>
    <submittedName>
        <fullName evidence="3">Uncharacterized protein</fullName>
    </submittedName>
</protein>
<dbReference type="AlphaFoldDB" id="A0A8H3VQB1"/>
<evidence type="ECO:0000256" key="1">
    <source>
        <dbReference type="SAM" id="Coils"/>
    </source>
</evidence>
<dbReference type="OrthoDB" id="5428081at2759"/>
<sequence>MAASKSRTVILTGGVAAITAMGAWYGATLKTDREVRQAKKEIIEATPEEKIERLEMQKARLMTRKMELERKIAESRRKQEEEEAA</sequence>
<evidence type="ECO:0000313" key="2">
    <source>
        <dbReference type="EMBL" id="KAE9979284.1"/>
    </source>
</evidence>
<comment type="caution">
    <text evidence="3">The sequence shown here is derived from an EMBL/GenBank/DDBJ whole genome shotgun (WGS) entry which is preliminary data.</text>
</comment>
<reference evidence="3 5" key="1">
    <citation type="submission" date="2019-07" db="EMBL/GenBank/DDBJ databases">
        <title>Venturia inaequalis Genome Resource.</title>
        <authorList>
            <person name="Lichtner F.J."/>
        </authorList>
    </citation>
    <scope>NUCLEOTIDE SEQUENCE [LARGE SCALE GENOMIC DNA]</scope>
    <source>
        <strain evidence="2 4">120213</strain>
        <strain evidence="3 5">DMI_063113</strain>
    </source>
</reference>
<proteinExistence type="predicted"/>
<dbReference type="EMBL" id="WNWS01000121">
    <property type="protein sequence ID" value="KAE9979284.1"/>
    <property type="molecule type" value="Genomic_DNA"/>
</dbReference>
<accession>A0A8H3VQB1</accession>
<name>A0A8H3VQB1_VENIN</name>
<keyword evidence="1" id="KW-0175">Coiled coil</keyword>
<dbReference type="EMBL" id="WNWR01000040">
    <property type="protein sequence ID" value="KAE9993035.1"/>
    <property type="molecule type" value="Genomic_DNA"/>
</dbReference>
<evidence type="ECO:0000313" key="3">
    <source>
        <dbReference type="EMBL" id="KAE9993035.1"/>
    </source>
</evidence>
<organism evidence="3 5">
    <name type="scientific">Venturia inaequalis</name>
    <name type="common">Apple scab fungus</name>
    <dbReference type="NCBI Taxonomy" id="5025"/>
    <lineage>
        <taxon>Eukaryota</taxon>
        <taxon>Fungi</taxon>
        <taxon>Dikarya</taxon>
        <taxon>Ascomycota</taxon>
        <taxon>Pezizomycotina</taxon>
        <taxon>Dothideomycetes</taxon>
        <taxon>Pleosporomycetidae</taxon>
        <taxon>Venturiales</taxon>
        <taxon>Venturiaceae</taxon>
        <taxon>Venturia</taxon>
    </lineage>
</organism>
<keyword evidence="5" id="KW-1185">Reference proteome</keyword>
<dbReference type="Proteomes" id="UP000447873">
    <property type="component" value="Unassembled WGS sequence"/>
</dbReference>